<dbReference type="EMBL" id="BAAANY010000001">
    <property type="protein sequence ID" value="GAA1655489.1"/>
    <property type="molecule type" value="Genomic_DNA"/>
</dbReference>
<gene>
    <name evidence="5" type="ORF">GCM10009765_00810</name>
</gene>
<dbReference type="InterPro" id="IPR016032">
    <property type="entry name" value="Sig_transdc_resp-reg_C-effctor"/>
</dbReference>
<dbReference type="SMART" id="SM00421">
    <property type="entry name" value="HTH_LUXR"/>
    <property type="match status" value="1"/>
</dbReference>
<evidence type="ECO:0000259" key="4">
    <source>
        <dbReference type="PROSITE" id="PS50043"/>
    </source>
</evidence>
<dbReference type="Gene3D" id="1.10.10.10">
    <property type="entry name" value="Winged helix-like DNA-binding domain superfamily/Winged helix DNA-binding domain"/>
    <property type="match status" value="1"/>
</dbReference>
<protein>
    <recommendedName>
        <fullName evidence="4">HTH luxR-type domain-containing protein</fullName>
    </recommendedName>
</protein>
<dbReference type="Proteomes" id="UP001500618">
    <property type="component" value="Unassembled WGS sequence"/>
</dbReference>
<keyword evidence="1" id="KW-0805">Transcription regulation</keyword>
<evidence type="ECO:0000313" key="6">
    <source>
        <dbReference type="Proteomes" id="UP001500618"/>
    </source>
</evidence>
<keyword evidence="3" id="KW-0804">Transcription</keyword>
<sequence length="268" mass="27931">MRPALAVLRVSDAWEAHVACLAEAAHAAALLGDADRAAALLAHCEERAVPGWRGAAFWLDLARPWVAVAGGDTARAVELSVRTVEETSALGAVGFQIDALYDLVRLGEPRMAADELDRLAASAEGPCPRLYADHARASVDGDAAALIAVSERLTALGLALYAAEAAAQAAQLHRQSAGSHDYQAIAARLAACCQGARTPALLLATAPTLTRRELDVARLAATGLTNQQIADRLALSRRTVENHLQAGYAKLGGTRADLPARLAPPACS</sequence>
<feature type="domain" description="HTH luxR-type" evidence="4">
    <location>
        <begin position="202"/>
        <end position="266"/>
    </location>
</feature>
<dbReference type="PANTHER" id="PTHR44688:SF16">
    <property type="entry name" value="DNA-BINDING TRANSCRIPTIONAL ACTIVATOR DEVR_DOSR"/>
    <property type="match status" value="1"/>
</dbReference>
<dbReference type="SUPFAM" id="SSF46894">
    <property type="entry name" value="C-terminal effector domain of the bipartite response regulators"/>
    <property type="match status" value="1"/>
</dbReference>
<evidence type="ECO:0000256" key="3">
    <source>
        <dbReference type="ARBA" id="ARBA00023163"/>
    </source>
</evidence>
<dbReference type="Pfam" id="PF00196">
    <property type="entry name" value="GerE"/>
    <property type="match status" value="1"/>
</dbReference>
<name>A0ABN2FPT9_9ACTN</name>
<evidence type="ECO:0000256" key="1">
    <source>
        <dbReference type="ARBA" id="ARBA00023015"/>
    </source>
</evidence>
<organism evidence="5 6">
    <name type="scientific">Fodinicola feengrottensis</name>
    <dbReference type="NCBI Taxonomy" id="435914"/>
    <lineage>
        <taxon>Bacteria</taxon>
        <taxon>Bacillati</taxon>
        <taxon>Actinomycetota</taxon>
        <taxon>Actinomycetes</taxon>
        <taxon>Mycobacteriales</taxon>
        <taxon>Fodinicola</taxon>
    </lineage>
</organism>
<reference evidence="5 6" key="1">
    <citation type="journal article" date="2019" name="Int. J. Syst. Evol. Microbiol.">
        <title>The Global Catalogue of Microorganisms (GCM) 10K type strain sequencing project: providing services to taxonomists for standard genome sequencing and annotation.</title>
        <authorList>
            <consortium name="The Broad Institute Genomics Platform"/>
            <consortium name="The Broad Institute Genome Sequencing Center for Infectious Disease"/>
            <person name="Wu L."/>
            <person name="Ma J."/>
        </authorList>
    </citation>
    <scope>NUCLEOTIDE SEQUENCE [LARGE SCALE GENOMIC DNA]</scope>
    <source>
        <strain evidence="5 6">JCM 14718</strain>
    </source>
</reference>
<dbReference type="InterPro" id="IPR000792">
    <property type="entry name" value="Tscrpt_reg_LuxR_C"/>
</dbReference>
<keyword evidence="6" id="KW-1185">Reference proteome</keyword>
<comment type="caution">
    <text evidence="5">The sequence shown here is derived from an EMBL/GenBank/DDBJ whole genome shotgun (WGS) entry which is preliminary data.</text>
</comment>
<evidence type="ECO:0000256" key="2">
    <source>
        <dbReference type="ARBA" id="ARBA00023125"/>
    </source>
</evidence>
<dbReference type="PROSITE" id="PS50043">
    <property type="entry name" value="HTH_LUXR_2"/>
    <property type="match status" value="1"/>
</dbReference>
<proteinExistence type="predicted"/>
<accession>A0ABN2FPT9</accession>
<keyword evidence="2" id="KW-0238">DNA-binding</keyword>
<dbReference type="PANTHER" id="PTHR44688">
    <property type="entry name" value="DNA-BINDING TRANSCRIPTIONAL ACTIVATOR DEVR_DOSR"/>
    <property type="match status" value="1"/>
</dbReference>
<dbReference type="CDD" id="cd06170">
    <property type="entry name" value="LuxR_C_like"/>
    <property type="match status" value="1"/>
</dbReference>
<evidence type="ECO:0000313" key="5">
    <source>
        <dbReference type="EMBL" id="GAA1655489.1"/>
    </source>
</evidence>
<dbReference type="InterPro" id="IPR036388">
    <property type="entry name" value="WH-like_DNA-bd_sf"/>
</dbReference>
<dbReference type="PRINTS" id="PR00038">
    <property type="entry name" value="HTHLUXR"/>
</dbReference>